<organism evidence="1 2">
    <name type="scientific">Shouchella miscanthi</name>
    <dbReference type="NCBI Taxonomy" id="2598861"/>
    <lineage>
        <taxon>Bacteria</taxon>
        <taxon>Bacillati</taxon>
        <taxon>Bacillota</taxon>
        <taxon>Bacilli</taxon>
        <taxon>Bacillales</taxon>
        <taxon>Bacillaceae</taxon>
        <taxon>Shouchella</taxon>
    </lineage>
</organism>
<evidence type="ECO:0000313" key="1">
    <source>
        <dbReference type="EMBL" id="MED4130729.1"/>
    </source>
</evidence>
<evidence type="ECO:0000313" key="2">
    <source>
        <dbReference type="Proteomes" id="UP001341820"/>
    </source>
</evidence>
<sequence>FYFAINKQQGMEFCNSGLVQTFLPEKAVKLTNYVYEHMKKNRSVMGTSVNFYELCLIDNVLFIGDNNYANDVLNNNKYFHSKLLHTNGIFIDRIIYPYKDNDPDYHRTPYIYIKLTKDKKESYELLYNLIDKIFKDFELSGVFRNSFGFRNISMEYFMNLKDKSLVFKIAPGKLNGVNIFFR</sequence>
<dbReference type="Proteomes" id="UP001341820">
    <property type="component" value="Unassembled WGS sequence"/>
</dbReference>
<dbReference type="RefSeq" id="WP_328239287.1">
    <property type="nucleotide sequence ID" value="NZ_JAROAS010000080.1"/>
</dbReference>
<proteinExistence type="predicted"/>
<feature type="non-terminal residue" evidence="1">
    <location>
        <position position="1"/>
    </location>
</feature>
<gene>
    <name evidence="1" type="ORF">P5F74_21695</name>
</gene>
<name>A0ABU6NSY7_9BACI</name>
<comment type="caution">
    <text evidence="1">The sequence shown here is derived from an EMBL/GenBank/DDBJ whole genome shotgun (WGS) entry which is preliminary data.</text>
</comment>
<protein>
    <submittedName>
        <fullName evidence="1">Uncharacterized protein</fullName>
    </submittedName>
</protein>
<dbReference type="EMBL" id="JAROAS010000080">
    <property type="protein sequence ID" value="MED4130729.1"/>
    <property type="molecule type" value="Genomic_DNA"/>
</dbReference>
<keyword evidence="2" id="KW-1185">Reference proteome</keyword>
<reference evidence="1 2" key="1">
    <citation type="submission" date="2023-03" db="EMBL/GenBank/DDBJ databases">
        <title>Bacillus Genome Sequencing.</title>
        <authorList>
            <person name="Dunlap C."/>
        </authorList>
    </citation>
    <scope>NUCLEOTIDE SEQUENCE [LARGE SCALE GENOMIC DNA]</scope>
    <source>
        <strain evidence="1 2">B-4107</strain>
    </source>
</reference>
<accession>A0ABU6NSY7</accession>